<evidence type="ECO:0000313" key="3">
    <source>
        <dbReference type="Proteomes" id="UP001458880"/>
    </source>
</evidence>
<accession>A0AAW1JCP8</accession>
<organism evidence="2 3">
    <name type="scientific">Popillia japonica</name>
    <name type="common">Japanese beetle</name>
    <dbReference type="NCBI Taxonomy" id="7064"/>
    <lineage>
        <taxon>Eukaryota</taxon>
        <taxon>Metazoa</taxon>
        <taxon>Ecdysozoa</taxon>
        <taxon>Arthropoda</taxon>
        <taxon>Hexapoda</taxon>
        <taxon>Insecta</taxon>
        <taxon>Pterygota</taxon>
        <taxon>Neoptera</taxon>
        <taxon>Endopterygota</taxon>
        <taxon>Coleoptera</taxon>
        <taxon>Polyphaga</taxon>
        <taxon>Scarabaeiformia</taxon>
        <taxon>Scarabaeidae</taxon>
        <taxon>Rutelinae</taxon>
        <taxon>Popillia</taxon>
    </lineage>
</organism>
<dbReference type="Proteomes" id="UP001458880">
    <property type="component" value="Unassembled WGS sequence"/>
</dbReference>
<feature type="compositionally biased region" description="Polar residues" evidence="1">
    <location>
        <begin position="104"/>
        <end position="114"/>
    </location>
</feature>
<evidence type="ECO:0000313" key="2">
    <source>
        <dbReference type="EMBL" id="KAK9701060.1"/>
    </source>
</evidence>
<sequence length="114" mass="14064">MLLNEKRAIQTKLNSTYSTICKLRKQRQQLSENYCAKIRLISKLNDLFERSTSLDIIQSYLTQRRIGKKREREENRRVTKRRKKNKKYYRQNRRRRKRQRDTISESNSDFSDYV</sequence>
<keyword evidence="3" id="KW-1185">Reference proteome</keyword>
<proteinExistence type="predicted"/>
<protein>
    <submittedName>
        <fullName evidence="2">Uncharacterized protein</fullName>
    </submittedName>
</protein>
<dbReference type="AlphaFoldDB" id="A0AAW1JCP8"/>
<feature type="compositionally biased region" description="Basic residues" evidence="1">
    <location>
        <begin position="78"/>
        <end position="99"/>
    </location>
</feature>
<comment type="caution">
    <text evidence="2">The sequence shown here is derived from an EMBL/GenBank/DDBJ whole genome shotgun (WGS) entry which is preliminary data.</text>
</comment>
<feature type="region of interest" description="Disordered" evidence="1">
    <location>
        <begin position="65"/>
        <end position="114"/>
    </location>
</feature>
<dbReference type="EMBL" id="JASPKY010000423">
    <property type="protein sequence ID" value="KAK9701060.1"/>
    <property type="molecule type" value="Genomic_DNA"/>
</dbReference>
<name>A0AAW1JCP8_POPJA</name>
<evidence type="ECO:0000256" key="1">
    <source>
        <dbReference type="SAM" id="MobiDB-lite"/>
    </source>
</evidence>
<reference evidence="2 3" key="1">
    <citation type="journal article" date="2024" name="BMC Genomics">
        <title>De novo assembly and annotation of Popillia japonica's genome with initial clues to its potential as an invasive pest.</title>
        <authorList>
            <person name="Cucini C."/>
            <person name="Boschi S."/>
            <person name="Funari R."/>
            <person name="Cardaioli E."/>
            <person name="Iannotti N."/>
            <person name="Marturano G."/>
            <person name="Paoli F."/>
            <person name="Bruttini M."/>
            <person name="Carapelli A."/>
            <person name="Frati F."/>
            <person name="Nardi F."/>
        </authorList>
    </citation>
    <scope>NUCLEOTIDE SEQUENCE [LARGE SCALE GENOMIC DNA]</scope>
    <source>
        <strain evidence="2">DMR45628</strain>
    </source>
</reference>
<gene>
    <name evidence="2" type="ORF">QE152_g30846</name>
</gene>